<evidence type="ECO:0000313" key="1">
    <source>
        <dbReference type="EMBL" id="MPM90048.1"/>
    </source>
</evidence>
<name>A0A645DLU3_9ZZZZ</name>
<protein>
    <submittedName>
        <fullName evidence="1">Uncharacterized protein</fullName>
    </submittedName>
</protein>
<sequence>MEAKIICKKDDFALGLGVSLTGFTSHEISQSLFFVQNSVAQPQNPCGAFVNGQLRPYPEGLLGGLQGQERLIGAGRIECRDQLFGSRIDHIERGAVSLHALAVYILIKHSLSSPLFMFSLRLGHYNINISYPQAPRL</sequence>
<organism evidence="1">
    <name type="scientific">bioreactor metagenome</name>
    <dbReference type="NCBI Taxonomy" id="1076179"/>
    <lineage>
        <taxon>unclassified sequences</taxon>
        <taxon>metagenomes</taxon>
        <taxon>ecological metagenomes</taxon>
    </lineage>
</organism>
<dbReference type="EMBL" id="VSSQ01037377">
    <property type="protein sequence ID" value="MPM90048.1"/>
    <property type="molecule type" value="Genomic_DNA"/>
</dbReference>
<gene>
    <name evidence="1" type="ORF">SDC9_137164</name>
</gene>
<dbReference type="AlphaFoldDB" id="A0A645DLU3"/>
<reference evidence="1" key="1">
    <citation type="submission" date="2019-08" db="EMBL/GenBank/DDBJ databases">
        <authorList>
            <person name="Kucharzyk K."/>
            <person name="Murdoch R.W."/>
            <person name="Higgins S."/>
            <person name="Loffler F."/>
        </authorList>
    </citation>
    <scope>NUCLEOTIDE SEQUENCE</scope>
</reference>
<proteinExistence type="predicted"/>
<comment type="caution">
    <text evidence="1">The sequence shown here is derived from an EMBL/GenBank/DDBJ whole genome shotgun (WGS) entry which is preliminary data.</text>
</comment>
<accession>A0A645DLU3</accession>